<sequence length="86" mass="10357">MDTIDYIEAELAKLKDNLKKCINHKDDHVCAVFDLDWVNEDYRLYDLAWMGYPITASWNVHTWGFIPMNQTQRFLNIYDARMRKNL</sequence>
<dbReference type="EMBL" id="FNRK01000001">
    <property type="protein sequence ID" value="SDZ89547.1"/>
    <property type="molecule type" value="Genomic_DNA"/>
</dbReference>
<gene>
    <name evidence="1" type="ORF">SAMN04515656_10138</name>
</gene>
<dbReference type="Proteomes" id="UP000199394">
    <property type="component" value="Unassembled WGS sequence"/>
</dbReference>
<evidence type="ECO:0000313" key="1">
    <source>
        <dbReference type="EMBL" id="SDZ89547.1"/>
    </source>
</evidence>
<accession>A0A1H3WQU2</accession>
<dbReference type="SUPFAM" id="SSF56112">
    <property type="entry name" value="Protein kinase-like (PK-like)"/>
    <property type="match status" value="1"/>
</dbReference>
<dbReference type="RefSeq" id="WP_090303995.1">
    <property type="nucleotide sequence ID" value="NZ_JAQVYL010000065.1"/>
</dbReference>
<keyword evidence="2" id="KW-1185">Reference proteome</keyword>
<reference evidence="1 2" key="1">
    <citation type="submission" date="2016-10" db="EMBL/GenBank/DDBJ databases">
        <authorList>
            <person name="de Groot N.N."/>
        </authorList>
    </citation>
    <scope>NUCLEOTIDE SEQUENCE [LARGE SCALE GENOMIC DNA]</scope>
    <source>
        <strain evidence="1 2">SR12</strain>
    </source>
</reference>
<organism evidence="1 2">
    <name type="scientific">Eubacterium aggregans</name>
    <dbReference type="NCBI Taxonomy" id="81409"/>
    <lineage>
        <taxon>Bacteria</taxon>
        <taxon>Bacillati</taxon>
        <taxon>Bacillota</taxon>
        <taxon>Clostridia</taxon>
        <taxon>Eubacteriales</taxon>
        <taxon>Eubacteriaceae</taxon>
        <taxon>Eubacterium</taxon>
    </lineage>
</organism>
<proteinExistence type="predicted"/>
<dbReference type="STRING" id="81409.SAMN04515656_10138"/>
<dbReference type="AlphaFoldDB" id="A0A1H3WQU2"/>
<name>A0A1H3WQU2_9FIRM</name>
<dbReference type="InterPro" id="IPR011009">
    <property type="entry name" value="Kinase-like_dom_sf"/>
</dbReference>
<evidence type="ECO:0000313" key="2">
    <source>
        <dbReference type="Proteomes" id="UP000199394"/>
    </source>
</evidence>
<protein>
    <submittedName>
        <fullName evidence="1">Uncharacterized protein</fullName>
    </submittedName>
</protein>